<dbReference type="Gene3D" id="3.30.70.2450">
    <property type="match status" value="1"/>
</dbReference>
<keyword evidence="1" id="KW-0560">Oxidoreductase</keyword>
<organism evidence="3 4">
    <name type="scientific">Flexivirga aerilata</name>
    <dbReference type="NCBI Taxonomy" id="1656889"/>
    <lineage>
        <taxon>Bacteria</taxon>
        <taxon>Bacillati</taxon>
        <taxon>Actinomycetota</taxon>
        <taxon>Actinomycetes</taxon>
        <taxon>Micrococcales</taxon>
        <taxon>Dermacoccaceae</taxon>
        <taxon>Flexivirga</taxon>
    </lineage>
</organism>
<reference evidence="3 4" key="1">
    <citation type="submission" date="2020-05" db="EMBL/GenBank/DDBJ databases">
        <title>Flexivirga sp. ID2601S isolated from air conditioner.</title>
        <authorList>
            <person name="Kim D.H."/>
        </authorList>
    </citation>
    <scope>NUCLEOTIDE SEQUENCE [LARGE SCALE GENOMIC DNA]</scope>
    <source>
        <strain evidence="3 4">ID2601S</strain>
    </source>
</reference>
<dbReference type="Proteomes" id="UP000557772">
    <property type="component" value="Unassembled WGS sequence"/>
</dbReference>
<sequence>MTATGRGPDVIVVGAGPTGVVAASLLAAYGVRCLVLDRWHEAYPQPRAVHLDDEIYRILGRLGLADDFAAISRPARGLRLIDRQHRTLAEFSRDRLVGVHGYPQANMFDQPELEQLLRTRLAREDAVRFVGGAEVTAVANVAHGRAEVTYRDTGSGTEHRTTAAFVLGCDGANSVVRSAIGARMVDKGFEQRWLVVDVETGVPIDAWEGVHQLCDTHRAGTYMRIGDRRYRWEFRLLDGETAADFGDLDAIRPLIAPWTGPCDAADLTLRRVTDYTFRAQVADRWQDRRVLLLGDAAHLTPPFIGQGMGAGLRDALNLTWKIAGVLRGDLPEQWLATYETERTRHAAELIRTAILLGRAMTQGGRAGDLARRLIAPRLASARGLRAFVNDAASPRLHGNTPALHTRRDRLAGSLCPNAVIGPDDAADRQPRFDDVALGRYVLVCRGTLGQHDRALVAQRGALVLDAAEGTALHAWLHDHHVMAALVRPDGTVARSGRASDLARAVPAYSPVHVIQNSN</sequence>
<evidence type="ECO:0000256" key="1">
    <source>
        <dbReference type="ARBA" id="ARBA00023002"/>
    </source>
</evidence>
<comment type="caution">
    <text evidence="3">The sequence shown here is derived from an EMBL/GenBank/DDBJ whole genome shotgun (WGS) entry which is preliminary data.</text>
</comment>
<dbReference type="EMBL" id="JABENB010000002">
    <property type="protein sequence ID" value="NNG40555.1"/>
    <property type="molecule type" value="Genomic_DNA"/>
</dbReference>
<dbReference type="PANTHER" id="PTHR43476:SF3">
    <property type="entry name" value="FAD-BINDING MONOOXYGENASE"/>
    <property type="match status" value="1"/>
</dbReference>
<dbReference type="AlphaFoldDB" id="A0A849AJF3"/>
<dbReference type="GO" id="GO:0008688">
    <property type="term" value="F:3-(3-hydroxyphenyl)propionate hydroxylase activity"/>
    <property type="evidence" value="ECO:0007669"/>
    <property type="project" value="TreeGrafter"/>
</dbReference>
<gene>
    <name evidence="3" type="ORF">HJ588_14905</name>
</gene>
<dbReference type="InterPro" id="IPR050631">
    <property type="entry name" value="PheA/TfdB_FAD_monoxygenase"/>
</dbReference>
<dbReference type="Pfam" id="PF01494">
    <property type="entry name" value="FAD_binding_3"/>
    <property type="match status" value="1"/>
</dbReference>
<dbReference type="PANTHER" id="PTHR43476">
    <property type="entry name" value="3-(3-HYDROXY-PHENYL)PROPIONATE/3-HYDROXYCINNAMIC ACID HYDROXYLASE"/>
    <property type="match status" value="1"/>
</dbReference>
<evidence type="ECO:0000259" key="2">
    <source>
        <dbReference type="Pfam" id="PF01494"/>
    </source>
</evidence>
<protein>
    <submittedName>
        <fullName evidence="3">Bifunctional 3-(3-hydroxy-phenyl)propionate/3-hydroxycinnamic acid hydroxylase</fullName>
    </submittedName>
</protein>
<dbReference type="NCBIfam" id="NF004829">
    <property type="entry name" value="PRK06183.1-3"/>
    <property type="match status" value="1"/>
</dbReference>
<dbReference type="InterPro" id="IPR002938">
    <property type="entry name" value="FAD-bd"/>
</dbReference>
<proteinExistence type="predicted"/>
<name>A0A849AJF3_9MICO</name>
<evidence type="ECO:0000313" key="3">
    <source>
        <dbReference type="EMBL" id="NNG40555.1"/>
    </source>
</evidence>
<dbReference type="Gene3D" id="3.50.50.60">
    <property type="entry name" value="FAD/NAD(P)-binding domain"/>
    <property type="match status" value="1"/>
</dbReference>
<dbReference type="PRINTS" id="PR00420">
    <property type="entry name" value="RNGMNOXGNASE"/>
</dbReference>
<dbReference type="SUPFAM" id="SSF51905">
    <property type="entry name" value="FAD/NAD(P)-binding domain"/>
    <property type="match status" value="1"/>
</dbReference>
<dbReference type="RefSeq" id="WP_171156934.1">
    <property type="nucleotide sequence ID" value="NZ_JABENB010000002.1"/>
</dbReference>
<dbReference type="InterPro" id="IPR036188">
    <property type="entry name" value="FAD/NAD-bd_sf"/>
</dbReference>
<feature type="domain" description="FAD-binding" evidence="2">
    <location>
        <begin position="9"/>
        <end position="352"/>
    </location>
</feature>
<dbReference type="GO" id="GO:0071949">
    <property type="term" value="F:FAD binding"/>
    <property type="evidence" value="ECO:0007669"/>
    <property type="project" value="InterPro"/>
</dbReference>
<keyword evidence="4" id="KW-1185">Reference proteome</keyword>
<evidence type="ECO:0000313" key="4">
    <source>
        <dbReference type="Proteomes" id="UP000557772"/>
    </source>
</evidence>
<accession>A0A849AJF3</accession>
<dbReference type="GO" id="GO:0019622">
    <property type="term" value="P:3-(3-hydroxy)phenylpropionate catabolic process"/>
    <property type="evidence" value="ECO:0007669"/>
    <property type="project" value="TreeGrafter"/>
</dbReference>